<reference evidence="2 3" key="1">
    <citation type="submission" date="2023-05" db="EMBL/GenBank/DDBJ databases">
        <title>Lysobacter sp. strain LF1 Genome sequencing and assembly.</title>
        <authorList>
            <person name="Jung Y."/>
        </authorList>
    </citation>
    <scope>NUCLEOTIDE SEQUENCE [LARGE SCALE GENOMIC DNA]</scope>
    <source>
        <strain evidence="2 3">LF1</strain>
    </source>
</reference>
<protein>
    <submittedName>
        <fullName evidence="2">Prepilin-type N-terminal cleavage/methylation domain-containing protein</fullName>
    </submittedName>
</protein>
<evidence type="ECO:0000256" key="1">
    <source>
        <dbReference type="SAM" id="Phobius"/>
    </source>
</evidence>
<name>A0ABT6XKV1_9GAMM</name>
<evidence type="ECO:0000313" key="2">
    <source>
        <dbReference type="EMBL" id="MDI9240789.1"/>
    </source>
</evidence>
<proteinExistence type="predicted"/>
<sequence length="159" mass="16820">MRKPMHIQRVPRSPARQKGSSLLEVLIAVLVMAIGMLGIAALQAITLKNSNSSAGRSQAVIHIYSAYDTLRLDRANALAGRYDVPGFVCAAQTAAEGDTNDYSVFNGWLAGLQGAMGGDACGRIDCDQSTSSCVVGVQWNDSRAAGGSAEEKFEINSRL</sequence>
<dbReference type="RefSeq" id="WP_283214266.1">
    <property type="nucleotide sequence ID" value="NZ_JASGBI010000002.1"/>
</dbReference>
<dbReference type="EMBL" id="JASGBI010000002">
    <property type="protein sequence ID" value="MDI9240789.1"/>
    <property type="molecule type" value="Genomic_DNA"/>
</dbReference>
<dbReference type="InterPro" id="IPR012902">
    <property type="entry name" value="N_methyl_site"/>
</dbReference>
<keyword evidence="1" id="KW-0472">Membrane</keyword>
<keyword evidence="1" id="KW-1133">Transmembrane helix</keyword>
<comment type="caution">
    <text evidence="2">The sequence shown here is derived from an EMBL/GenBank/DDBJ whole genome shotgun (WGS) entry which is preliminary data.</text>
</comment>
<feature type="transmembrane region" description="Helical" evidence="1">
    <location>
        <begin position="21"/>
        <end position="42"/>
    </location>
</feature>
<accession>A0ABT6XKV1</accession>
<dbReference type="Pfam" id="PF07963">
    <property type="entry name" value="N_methyl"/>
    <property type="match status" value="1"/>
</dbReference>
<organism evidence="2 3">
    <name type="scientific">Lysobacter stagni</name>
    <dbReference type="NCBI Taxonomy" id="3045172"/>
    <lineage>
        <taxon>Bacteria</taxon>
        <taxon>Pseudomonadati</taxon>
        <taxon>Pseudomonadota</taxon>
        <taxon>Gammaproteobacteria</taxon>
        <taxon>Lysobacterales</taxon>
        <taxon>Lysobacteraceae</taxon>
        <taxon>Lysobacter</taxon>
    </lineage>
</organism>
<evidence type="ECO:0000313" key="3">
    <source>
        <dbReference type="Proteomes" id="UP001321580"/>
    </source>
</evidence>
<dbReference type="Proteomes" id="UP001321580">
    <property type="component" value="Unassembled WGS sequence"/>
</dbReference>
<keyword evidence="3" id="KW-1185">Reference proteome</keyword>
<keyword evidence="1" id="KW-0812">Transmembrane</keyword>
<gene>
    <name evidence="2" type="ORF">QLQ15_17955</name>
</gene>